<protein>
    <submittedName>
        <fullName evidence="1">Uncharacterized protein</fullName>
    </submittedName>
</protein>
<dbReference type="Gene3D" id="6.10.250.2320">
    <property type="match status" value="1"/>
</dbReference>
<sequence>MRCVGRGSRRHAAVQEGLPCSNARIMASMNHILEQYIHPFQDDILISMASLTYNEPDGFAHGEYVTRKTPLSLNELRIDYLRWWELD</sequence>
<dbReference type="Ensembl" id="ENSSCAT00000025393.1">
    <property type="protein sequence ID" value="ENSSCAP00000022795.1"/>
    <property type="gene ID" value="ENSSCAG00000016356.1"/>
</dbReference>
<keyword evidence="2" id="KW-1185">Reference proteome</keyword>
<evidence type="ECO:0000313" key="1">
    <source>
        <dbReference type="Ensembl" id="ENSSCAP00000022795.1"/>
    </source>
</evidence>
<dbReference type="AlphaFoldDB" id="A0A8C9NNN3"/>
<reference evidence="1" key="1">
    <citation type="submission" date="2025-08" db="UniProtKB">
        <authorList>
            <consortium name="Ensembl"/>
        </authorList>
    </citation>
    <scope>IDENTIFICATION</scope>
</reference>
<reference evidence="1" key="2">
    <citation type="submission" date="2025-09" db="UniProtKB">
        <authorList>
            <consortium name="Ensembl"/>
        </authorList>
    </citation>
    <scope>IDENTIFICATION</scope>
</reference>
<name>A0A8C9NNN3_SERCA</name>
<proteinExistence type="predicted"/>
<organism evidence="1 2">
    <name type="scientific">Serinus canaria</name>
    <name type="common">Island canary</name>
    <name type="synonym">Fringilla canaria</name>
    <dbReference type="NCBI Taxonomy" id="9135"/>
    <lineage>
        <taxon>Eukaryota</taxon>
        <taxon>Metazoa</taxon>
        <taxon>Chordata</taxon>
        <taxon>Craniata</taxon>
        <taxon>Vertebrata</taxon>
        <taxon>Euteleostomi</taxon>
        <taxon>Archelosauria</taxon>
        <taxon>Archosauria</taxon>
        <taxon>Dinosauria</taxon>
        <taxon>Saurischia</taxon>
        <taxon>Theropoda</taxon>
        <taxon>Coelurosauria</taxon>
        <taxon>Aves</taxon>
        <taxon>Neognathae</taxon>
        <taxon>Neoaves</taxon>
        <taxon>Telluraves</taxon>
        <taxon>Australaves</taxon>
        <taxon>Passeriformes</taxon>
        <taxon>Passeroidea</taxon>
        <taxon>Fringillidae</taxon>
        <taxon>Carduelinae</taxon>
        <taxon>Serinus</taxon>
    </lineage>
</organism>
<accession>A0A8C9NNN3</accession>
<evidence type="ECO:0000313" key="2">
    <source>
        <dbReference type="Proteomes" id="UP000694409"/>
    </source>
</evidence>
<dbReference type="GeneTree" id="ENSGT00960000189441"/>
<dbReference type="Proteomes" id="UP000694409">
    <property type="component" value="Unassembled WGS sequence"/>
</dbReference>